<organism evidence="1 2">
    <name type="scientific">Funneliformis caledonium</name>
    <dbReference type="NCBI Taxonomy" id="1117310"/>
    <lineage>
        <taxon>Eukaryota</taxon>
        <taxon>Fungi</taxon>
        <taxon>Fungi incertae sedis</taxon>
        <taxon>Mucoromycota</taxon>
        <taxon>Glomeromycotina</taxon>
        <taxon>Glomeromycetes</taxon>
        <taxon>Glomerales</taxon>
        <taxon>Glomeraceae</taxon>
        <taxon>Funneliformis</taxon>
    </lineage>
</organism>
<dbReference type="OrthoDB" id="2319705at2759"/>
<dbReference type="Proteomes" id="UP000789570">
    <property type="component" value="Unassembled WGS sequence"/>
</dbReference>
<gene>
    <name evidence="1" type="ORF">FCALED_LOCUS9646</name>
</gene>
<name>A0A9N9GP28_9GLOM</name>
<protein>
    <submittedName>
        <fullName evidence="1">9044_t:CDS:1</fullName>
    </submittedName>
</protein>
<evidence type="ECO:0000313" key="1">
    <source>
        <dbReference type="EMBL" id="CAG8622862.1"/>
    </source>
</evidence>
<sequence length="226" mass="25934">MSFPNQAALMISKSESIIQQLKNNYPNLSQLLMHNREGTVGFLKANGGLFGFSLCHDFHVPHTGSDNIKAWSDYRDAIEKYLEEVCGRVIAKDPIKNVERSFKEELREARKVLSNEIHRQHYIKFPLWPSSGEQTTMVELDTGSAYNKGAYTLVWSCVGWIKVTDKRPQSDKYIAEFSGKPDLKLLVLDNDRLRELEDVVRREGIEAGKRRVGRSDYLALTWDQLL</sequence>
<evidence type="ECO:0000313" key="2">
    <source>
        <dbReference type="Proteomes" id="UP000789570"/>
    </source>
</evidence>
<comment type="caution">
    <text evidence="1">The sequence shown here is derived from an EMBL/GenBank/DDBJ whole genome shotgun (WGS) entry which is preliminary data.</text>
</comment>
<keyword evidence="2" id="KW-1185">Reference proteome</keyword>
<dbReference type="AlphaFoldDB" id="A0A9N9GP28"/>
<accession>A0A9N9GP28</accession>
<proteinExistence type="predicted"/>
<reference evidence="1" key="1">
    <citation type="submission" date="2021-06" db="EMBL/GenBank/DDBJ databases">
        <authorList>
            <person name="Kallberg Y."/>
            <person name="Tangrot J."/>
            <person name="Rosling A."/>
        </authorList>
    </citation>
    <scope>NUCLEOTIDE SEQUENCE</scope>
    <source>
        <strain evidence="1">UK204</strain>
    </source>
</reference>
<dbReference type="EMBL" id="CAJVPQ010003265">
    <property type="protein sequence ID" value="CAG8622862.1"/>
    <property type="molecule type" value="Genomic_DNA"/>
</dbReference>